<dbReference type="GO" id="GO:0005886">
    <property type="term" value="C:plasma membrane"/>
    <property type="evidence" value="ECO:0007669"/>
    <property type="project" value="UniProtKB-SubCell"/>
</dbReference>
<reference evidence="3" key="1">
    <citation type="submission" date="2016-01" db="EMBL/GenBank/DDBJ databases">
        <authorList>
            <person name="Peeters C."/>
        </authorList>
    </citation>
    <scope>NUCLEOTIDE SEQUENCE</scope>
    <source>
        <strain evidence="3">LMG 29321</strain>
    </source>
</reference>
<dbReference type="PANTHER" id="PTHR33383">
    <property type="entry name" value="MEMBRANE PROTEIN INSERTION EFFICIENCY FACTOR-RELATED"/>
    <property type="match status" value="1"/>
</dbReference>
<accession>A0A157Z7L7</accession>
<dbReference type="NCBIfam" id="TIGR00278">
    <property type="entry name" value="membrane protein insertion efficiency factor YidD"/>
    <property type="match status" value="1"/>
</dbReference>
<dbReference type="HAMAP" id="MF_00386">
    <property type="entry name" value="UPF0161_YidD"/>
    <property type="match status" value="1"/>
</dbReference>
<evidence type="ECO:0000313" key="4">
    <source>
        <dbReference type="Proteomes" id="UP000071859"/>
    </source>
</evidence>
<feature type="region of interest" description="Disordered" evidence="2">
    <location>
        <begin position="72"/>
        <end position="118"/>
    </location>
</feature>
<comment type="subcellular location">
    <subcellularLocation>
        <location evidence="1">Cell membrane</location>
        <topology evidence="1">Peripheral membrane protein</topology>
        <orientation evidence="1">Cytoplasmic side</orientation>
    </subcellularLocation>
</comment>
<comment type="function">
    <text evidence="1">Could be involved in insertion of integral membrane proteins into the membrane.</text>
</comment>
<feature type="compositionally biased region" description="Basic and acidic residues" evidence="2">
    <location>
        <begin position="91"/>
        <end position="102"/>
    </location>
</feature>
<comment type="caution">
    <text evidence="3">The sequence shown here is derived from an EMBL/GenBank/DDBJ whole genome shotgun (WGS) entry which is preliminary data.</text>
</comment>
<organism evidence="3 4">
    <name type="scientific">Caballeronia calidae</name>
    <dbReference type="NCBI Taxonomy" id="1777139"/>
    <lineage>
        <taxon>Bacteria</taxon>
        <taxon>Pseudomonadati</taxon>
        <taxon>Pseudomonadota</taxon>
        <taxon>Betaproteobacteria</taxon>
        <taxon>Burkholderiales</taxon>
        <taxon>Burkholderiaceae</taxon>
        <taxon>Caballeronia</taxon>
    </lineage>
</organism>
<dbReference type="Pfam" id="PF01809">
    <property type="entry name" value="YidD"/>
    <property type="match status" value="1"/>
</dbReference>
<keyword evidence="1" id="KW-1003">Cell membrane</keyword>
<dbReference type="Proteomes" id="UP000071859">
    <property type="component" value="Unassembled WGS sequence"/>
</dbReference>
<dbReference type="EMBL" id="FCOX02000001">
    <property type="protein sequence ID" value="SAK41514.1"/>
    <property type="molecule type" value="Genomic_DNA"/>
</dbReference>
<dbReference type="InterPro" id="IPR002696">
    <property type="entry name" value="Membr_insert_effic_factor_YidD"/>
</dbReference>
<proteinExistence type="inferred from homology"/>
<evidence type="ECO:0000313" key="3">
    <source>
        <dbReference type="EMBL" id="SAK41514.1"/>
    </source>
</evidence>
<dbReference type="PANTHER" id="PTHR33383:SF1">
    <property type="entry name" value="MEMBRANE PROTEIN INSERTION EFFICIENCY FACTOR-RELATED"/>
    <property type="match status" value="1"/>
</dbReference>
<dbReference type="SMART" id="SM01234">
    <property type="entry name" value="Haemolytic"/>
    <property type="match status" value="1"/>
</dbReference>
<keyword evidence="4" id="KW-1185">Reference proteome</keyword>
<evidence type="ECO:0000256" key="2">
    <source>
        <dbReference type="SAM" id="MobiDB-lite"/>
    </source>
</evidence>
<gene>
    <name evidence="3" type="ORF">AWB78_00220</name>
</gene>
<evidence type="ECO:0000256" key="1">
    <source>
        <dbReference type="HAMAP-Rule" id="MF_00386"/>
    </source>
</evidence>
<dbReference type="AlphaFoldDB" id="A0A157Z7L7"/>
<sequence>MVNPVRGAKLMQTALIALLRFYKVAVSPLLGNRCRFYPSCSDYAREAIQYHGAARGTYLAVKRLCRCHPLSAGGVDLVPPPCGHAGAEDASESRPKSDDAGQDKLSTPNGAQALSDRH</sequence>
<comment type="similarity">
    <text evidence="1">Belongs to the UPF0161 family.</text>
</comment>
<protein>
    <recommendedName>
        <fullName evidence="1">Putative membrane protein insertion efficiency factor</fullName>
    </recommendedName>
</protein>
<name>A0A157Z7L7_9BURK</name>
<keyword evidence="1" id="KW-0472">Membrane</keyword>